<evidence type="ECO:0000256" key="3">
    <source>
        <dbReference type="ARBA" id="ARBA00022692"/>
    </source>
</evidence>
<feature type="transmembrane region" description="Helical" evidence="6">
    <location>
        <begin position="5"/>
        <end position="23"/>
    </location>
</feature>
<dbReference type="Proteomes" id="UP000272778">
    <property type="component" value="Unassembled WGS sequence"/>
</dbReference>
<keyword evidence="3 6" id="KW-0812">Transmembrane</keyword>
<keyword evidence="4 6" id="KW-1133">Transmembrane helix</keyword>
<organism evidence="7 8">
    <name type="scientific">Paraburkholderia dinghuensis</name>
    <dbReference type="NCBI Taxonomy" id="2305225"/>
    <lineage>
        <taxon>Bacteria</taxon>
        <taxon>Pseudomonadati</taxon>
        <taxon>Pseudomonadota</taxon>
        <taxon>Betaproteobacteria</taxon>
        <taxon>Burkholderiales</taxon>
        <taxon>Burkholderiaceae</taxon>
        <taxon>Paraburkholderia</taxon>
    </lineage>
</organism>
<evidence type="ECO:0000256" key="5">
    <source>
        <dbReference type="ARBA" id="ARBA00023136"/>
    </source>
</evidence>
<dbReference type="RefSeq" id="WP_124149229.1">
    <property type="nucleotide sequence ID" value="NZ_RQIS01000001.1"/>
</dbReference>
<keyword evidence="8" id="KW-1185">Reference proteome</keyword>
<evidence type="ECO:0000256" key="1">
    <source>
        <dbReference type="ARBA" id="ARBA00004141"/>
    </source>
</evidence>
<reference evidence="7 8" key="1">
    <citation type="submission" date="2018-11" db="EMBL/GenBank/DDBJ databases">
        <title>Paraburkholderia sp. DHOA04, isolated from soil.</title>
        <authorList>
            <person name="Gao Z.-H."/>
            <person name="Qiu L.-H."/>
            <person name="Fu J.-C."/>
        </authorList>
    </citation>
    <scope>NUCLEOTIDE SEQUENCE [LARGE SCALE GENOMIC DNA]</scope>
    <source>
        <strain evidence="7 8">DHOA04</strain>
    </source>
</reference>
<comment type="subcellular location">
    <subcellularLocation>
        <location evidence="1">Membrane</location>
        <topology evidence="1">Multi-pass membrane protein</topology>
    </subcellularLocation>
</comment>
<keyword evidence="5 6" id="KW-0472">Membrane</keyword>
<dbReference type="EMBL" id="RQIS01000001">
    <property type="protein sequence ID" value="RQH09829.1"/>
    <property type="molecule type" value="Genomic_DNA"/>
</dbReference>
<protein>
    <submittedName>
        <fullName evidence="7">AI-2E family transporter</fullName>
    </submittedName>
</protein>
<evidence type="ECO:0000313" key="8">
    <source>
        <dbReference type="Proteomes" id="UP000272778"/>
    </source>
</evidence>
<feature type="transmembrane region" description="Helical" evidence="6">
    <location>
        <begin position="62"/>
        <end position="80"/>
    </location>
</feature>
<feature type="transmembrane region" description="Helical" evidence="6">
    <location>
        <begin position="135"/>
        <end position="163"/>
    </location>
</feature>
<comment type="similarity">
    <text evidence="2">Belongs to the autoinducer-2 exporter (AI-2E) (TC 2.A.86) family.</text>
</comment>
<evidence type="ECO:0000256" key="2">
    <source>
        <dbReference type="ARBA" id="ARBA00009773"/>
    </source>
</evidence>
<feature type="transmembrane region" description="Helical" evidence="6">
    <location>
        <begin position="300"/>
        <end position="329"/>
    </location>
</feature>
<dbReference type="OrthoDB" id="9799225at2"/>
<feature type="transmembrane region" description="Helical" evidence="6">
    <location>
        <begin position="225"/>
        <end position="251"/>
    </location>
</feature>
<dbReference type="GO" id="GO:0016020">
    <property type="term" value="C:membrane"/>
    <property type="evidence" value="ECO:0007669"/>
    <property type="project" value="UniProtKB-SubCell"/>
</dbReference>
<feature type="transmembrane region" description="Helical" evidence="6">
    <location>
        <begin position="263"/>
        <end position="280"/>
    </location>
</feature>
<dbReference type="InterPro" id="IPR002549">
    <property type="entry name" value="AI-2E-like"/>
</dbReference>
<name>A0A3N6N168_9BURK</name>
<accession>A0A3N6N168</accession>
<evidence type="ECO:0000256" key="4">
    <source>
        <dbReference type="ARBA" id="ARBA00022989"/>
    </source>
</evidence>
<evidence type="ECO:0000313" key="7">
    <source>
        <dbReference type="EMBL" id="RQH09829.1"/>
    </source>
</evidence>
<sequence>MNEGLLKCTCAAVLATLLGWGLYVGRSVLVPIAFGIIATYVVFGLANLLCRIPYVGKRLRAGLRYTIAATLMLFTVYLSVDLLLSDKDRLMAVAPKYEATLLVLLTKFAALLHIETEASWTAIRRDLLASVDVQAIITTMLSSVSSLLAAIIVVLLYATFFLIEHAKYRRKLVNFAEGSTRIVSVIDEINSKIGVYLAMKALLGAILGIVSWICMRFIGLEFAELWAVLIGLLNFIPYAGSWISVAVPTLLAALQFGQLSEAIVLFMLLTTANFVVGHLLDPWLMGGSLNLSPAVILISLAVWSSIWGIAGAFLAVPITVGLIIAFSAFESTRRFAALLTNDG</sequence>
<evidence type="ECO:0000256" key="6">
    <source>
        <dbReference type="SAM" id="Phobius"/>
    </source>
</evidence>
<feature type="transmembrane region" description="Helical" evidence="6">
    <location>
        <begin position="29"/>
        <end position="50"/>
    </location>
</feature>
<feature type="transmembrane region" description="Helical" evidence="6">
    <location>
        <begin position="201"/>
        <end position="219"/>
    </location>
</feature>
<dbReference type="PANTHER" id="PTHR21716">
    <property type="entry name" value="TRANSMEMBRANE PROTEIN"/>
    <property type="match status" value="1"/>
</dbReference>
<dbReference type="AlphaFoldDB" id="A0A3N6N168"/>
<proteinExistence type="inferred from homology"/>
<dbReference type="PANTHER" id="PTHR21716:SF64">
    <property type="entry name" value="AI-2 TRANSPORT PROTEIN TQSA"/>
    <property type="match status" value="1"/>
</dbReference>
<dbReference type="GO" id="GO:0055085">
    <property type="term" value="P:transmembrane transport"/>
    <property type="evidence" value="ECO:0007669"/>
    <property type="project" value="TreeGrafter"/>
</dbReference>
<dbReference type="Pfam" id="PF01594">
    <property type="entry name" value="AI-2E_transport"/>
    <property type="match status" value="1"/>
</dbReference>
<comment type="caution">
    <text evidence="7">The sequence shown here is derived from an EMBL/GenBank/DDBJ whole genome shotgun (WGS) entry which is preliminary data.</text>
</comment>
<gene>
    <name evidence="7" type="ORF">D1Y85_01385</name>
</gene>